<proteinExistence type="predicted"/>
<feature type="transmembrane region" description="Helical" evidence="1">
    <location>
        <begin position="168"/>
        <end position="185"/>
    </location>
</feature>
<evidence type="ECO:0000256" key="1">
    <source>
        <dbReference type="SAM" id="Phobius"/>
    </source>
</evidence>
<feature type="transmembrane region" description="Helical" evidence="1">
    <location>
        <begin position="205"/>
        <end position="225"/>
    </location>
</feature>
<keyword evidence="4" id="KW-1185">Reference proteome</keyword>
<feature type="transmembrane region" description="Helical" evidence="1">
    <location>
        <begin position="84"/>
        <end position="107"/>
    </location>
</feature>
<evidence type="ECO:0000313" key="4">
    <source>
        <dbReference type="Proteomes" id="UP000053398"/>
    </source>
</evidence>
<name>A0A101QIY4_STRCK</name>
<feature type="domain" description="DUF4328" evidence="2">
    <location>
        <begin position="77"/>
        <end position="226"/>
    </location>
</feature>
<comment type="caution">
    <text evidence="3">The sequence shown here is derived from an EMBL/GenBank/DDBJ whole genome shotgun (WGS) entry which is preliminary data.</text>
</comment>
<keyword evidence="1" id="KW-0472">Membrane</keyword>
<keyword evidence="1" id="KW-0812">Transmembrane</keyword>
<reference evidence="3 4" key="1">
    <citation type="submission" date="2015-10" db="EMBL/GenBank/DDBJ databases">
        <title>Draft genome sequence of Streptomyces corchorusii DSM 40340, type strain for the species Streptomyces corchorusii.</title>
        <authorList>
            <person name="Ruckert C."/>
            <person name="Winkler A."/>
            <person name="Kalinowski J."/>
            <person name="Kampfer P."/>
            <person name="Glaeser S."/>
        </authorList>
    </citation>
    <scope>NUCLEOTIDE SEQUENCE [LARGE SCALE GENOMIC DNA]</scope>
    <source>
        <strain evidence="3 4">DSM 40340</strain>
    </source>
</reference>
<gene>
    <name evidence="3" type="ORF">AQJ11_11220</name>
</gene>
<evidence type="ECO:0000259" key="2">
    <source>
        <dbReference type="Pfam" id="PF14219"/>
    </source>
</evidence>
<dbReference type="Pfam" id="PF14219">
    <property type="entry name" value="DUF4328"/>
    <property type="match status" value="1"/>
</dbReference>
<evidence type="ECO:0000313" key="3">
    <source>
        <dbReference type="EMBL" id="KUN30772.1"/>
    </source>
</evidence>
<feature type="transmembrane region" description="Helical" evidence="1">
    <location>
        <begin position="128"/>
        <end position="148"/>
    </location>
</feature>
<protein>
    <recommendedName>
        <fullName evidence="2">DUF4328 domain-containing protein</fullName>
    </recommendedName>
</protein>
<dbReference type="Proteomes" id="UP000053398">
    <property type="component" value="Unassembled WGS sequence"/>
</dbReference>
<keyword evidence="1" id="KW-1133">Transmembrane helix</keyword>
<dbReference type="AlphaFoldDB" id="A0A101QIY4"/>
<dbReference type="InterPro" id="IPR025565">
    <property type="entry name" value="DUF4328"/>
</dbReference>
<sequence length="244" mass="26179">MTSPMPTPPYPTPPPPGPPYPAPPGAWLRSPAALGRATAVLLGLVIATDLFACLADLLELDVTGDIADGAGGTGVVDRADRADALYAVAGVSQMVALVATTVVYLCWLWRVRVNAEVFDASRHRMRRGWTIGGWFCPVVNLWFPRRIVADSWDASAPWGARSGHTAVNAWWTLWLVSLLAGRYAYTTSRNAETAAELREAARVMLFSDAIDIAAAVLAIVVVVRLTGMQERKVFSGELPAPVLG</sequence>
<organism evidence="3 4">
    <name type="scientific">Streptomyces corchorusii</name>
    <name type="common">Streptomyces chibaensis</name>
    <dbReference type="NCBI Taxonomy" id="1903"/>
    <lineage>
        <taxon>Bacteria</taxon>
        <taxon>Bacillati</taxon>
        <taxon>Actinomycetota</taxon>
        <taxon>Actinomycetes</taxon>
        <taxon>Kitasatosporales</taxon>
        <taxon>Streptomycetaceae</taxon>
        <taxon>Streptomyces</taxon>
    </lineage>
</organism>
<dbReference type="RefSeq" id="WP_059262936.1">
    <property type="nucleotide sequence ID" value="NZ_KQ948354.1"/>
</dbReference>
<dbReference type="EMBL" id="LMWP01000009">
    <property type="protein sequence ID" value="KUN30772.1"/>
    <property type="molecule type" value="Genomic_DNA"/>
</dbReference>
<accession>A0A101QIY4</accession>